<dbReference type="Proteomes" id="UP001149079">
    <property type="component" value="Unassembled WGS sequence"/>
</dbReference>
<sequence length="121" mass="14314">MMTVYFYGSFTKEDFFSCFFWVKDDLDYDNSSSGGQRYVKNIWAALCTHIKIHIDARQSGNRDAEEGRWRDVLQFWDDLTDNEGFNGVHRAMFAEKLYEHRPNRGRDPARPRKKIFHGHGS</sequence>
<feature type="compositionally biased region" description="Basic and acidic residues" evidence="1">
    <location>
        <begin position="101"/>
        <end position="110"/>
    </location>
</feature>
<proteinExistence type="predicted"/>
<dbReference type="AlphaFoldDB" id="A0A9W9GIX3"/>
<evidence type="ECO:0000313" key="3">
    <source>
        <dbReference type="Proteomes" id="UP001149079"/>
    </source>
</evidence>
<dbReference type="EMBL" id="JAPQKL010000007">
    <property type="protein sequence ID" value="KAJ5121046.1"/>
    <property type="molecule type" value="Genomic_DNA"/>
</dbReference>
<comment type="caution">
    <text evidence="2">The sequence shown here is derived from an EMBL/GenBank/DDBJ whole genome shotgun (WGS) entry which is preliminary data.</text>
</comment>
<dbReference type="GeneID" id="81408921"/>
<keyword evidence="3" id="KW-1185">Reference proteome</keyword>
<feature type="compositionally biased region" description="Basic residues" evidence="1">
    <location>
        <begin position="111"/>
        <end position="121"/>
    </location>
</feature>
<organism evidence="2 3">
    <name type="scientific">Penicillium bovifimosum</name>
    <dbReference type="NCBI Taxonomy" id="126998"/>
    <lineage>
        <taxon>Eukaryota</taxon>
        <taxon>Fungi</taxon>
        <taxon>Dikarya</taxon>
        <taxon>Ascomycota</taxon>
        <taxon>Pezizomycotina</taxon>
        <taxon>Eurotiomycetes</taxon>
        <taxon>Eurotiomycetidae</taxon>
        <taxon>Eurotiales</taxon>
        <taxon>Aspergillaceae</taxon>
        <taxon>Penicillium</taxon>
    </lineage>
</organism>
<reference evidence="2" key="1">
    <citation type="submission" date="2022-11" db="EMBL/GenBank/DDBJ databases">
        <authorList>
            <person name="Petersen C."/>
        </authorList>
    </citation>
    <scope>NUCLEOTIDE SEQUENCE</scope>
    <source>
        <strain evidence="2">IBT 22155</strain>
    </source>
</reference>
<evidence type="ECO:0000256" key="1">
    <source>
        <dbReference type="SAM" id="MobiDB-lite"/>
    </source>
</evidence>
<name>A0A9W9GIX3_9EURO</name>
<dbReference type="RefSeq" id="XP_056517550.1">
    <property type="nucleotide sequence ID" value="XM_056669751.1"/>
</dbReference>
<gene>
    <name evidence="2" type="ORF">N7515_009007</name>
</gene>
<reference evidence="2" key="2">
    <citation type="journal article" date="2023" name="IMA Fungus">
        <title>Comparative genomic study of the Penicillium genus elucidates a diverse pangenome and 15 lateral gene transfer events.</title>
        <authorList>
            <person name="Petersen C."/>
            <person name="Sorensen T."/>
            <person name="Nielsen M.R."/>
            <person name="Sondergaard T.E."/>
            <person name="Sorensen J.L."/>
            <person name="Fitzpatrick D.A."/>
            <person name="Frisvad J.C."/>
            <person name="Nielsen K.L."/>
        </authorList>
    </citation>
    <scope>NUCLEOTIDE SEQUENCE</scope>
    <source>
        <strain evidence="2">IBT 22155</strain>
    </source>
</reference>
<feature type="region of interest" description="Disordered" evidence="1">
    <location>
        <begin position="101"/>
        <end position="121"/>
    </location>
</feature>
<accession>A0A9W9GIX3</accession>
<protein>
    <submittedName>
        <fullName evidence="2">Uncharacterized protein</fullName>
    </submittedName>
</protein>
<evidence type="ECO:0000313" key="2">
    <source>
        <dbReference type="EMBL" id="KAJ5121046.1"/>
    </source>
</evidence>